<feature type="chain" id="PRO_5012571309" evidence="2">
    <location>
        <begin position="25"/>
        <end position="451"/>
    </location>
</feature>
<dbReference type="Pfam" id="PF14322">
    <property type="entry name" value="SusD-like_3"/>
    <property type="match status" value="1"/>
</dbReference>
<organism evidence="4 5">
    <name type="scientific">Pontibacter indicus</name>
    <dbReference type="NCBI Taxonomy" id="1317125"/>
    <lineage>
        <taxon>Bacteria</taxon>
        <taxon>Pseudomonadati</taxon>
        <taxon>Bacteroidota</taxon>
        <taxon>Cytophagia</taxon>
        <taxon>Cytophagales</taxon>
        <taxon>Hymenobacteraceae</taxon>
        <taxon>Pontibacter</taxon>
    </lineage>
</organism>
<dbReference type="SUPFAM" id="SSF48452">
    <property type="entry name" value="TPR-like"/>
    <property type="match status" value="1"/>
</dbReference>
<dbReference type="Proteomes" id="UP000187181">
    <property type="component" value="Unassembled WGS sequence"/>
</dbReference>
<accession>A0A1R3XR10</accession>
<dbReference type="AlphaFoldDB" id="A0A1R3XR10"/>
<proteinExistence type="predicted"/>
<sequence>MKKYIKYPICWAILLMLMSCENFLDEKPDQKLAIPTTLADLQALLNEHDLMNHQIPNLGEIGSGNFFLTDTDWAGLSLEERNIYTWNRANLFPPEFNDWSMNFAPVYVANVVLETMPSITRDAANSRNWDYVKGQALYYRAHNFLQAAYVWAPAYDAATAATDLGIPLRLSSDFNIRSERASVEETYAQILLDLKEAATLLPVTQSHPIRPYKASAYALLARTYLSMRQYEQAKFYADSTLQLQPALLDYNTLNPAETFPFPRFNPEVLTEHLAWGVTSLLREDRAKVDPILYASYAADDLRKEAFFRDNGDGSFAFKGSYGHDSPFAGPATDEMYLTRAEGYARTGNVSEAMRDLNTLLVKRWRSGTFIPLEAGNQQEALALILQERRKQLLQRSLWWMDIKRLNKEGANITLTRTVQGQTYTLPPNDLRYALPIPDDVIAISGMPQNPR</sequence>
<evidence type="ECO:0000313" key="4">
    <source>
        <dbReference type="EMBL" id="SIT94055.1"/>
    </source>
</evidence>
<protein>
    <submittedName>
        <fullName evidence="4">Starch-binding associating with outer membrane</fullName>
    </submittedName>
</protein>
<keyword evidence="5" id="KW-1185">Reference proteome</keyword>
<evidence type="ECO:0000313" key="5">
    <source>
        <dbReference type="Proteomes" id="UP000187181"/>
    </source>
</evidence>
<dbReference type="RefSeq" id="WP_076671267.1">
    <property type="nucleotide sequence ID" value="NZ_FTPP01000003.1"/>
</dbReference>
<evidence type="ECO:0000256" key="1">
    <source>
        <dbReference type="PROSITE-ProRule" id="PRU00339"/>
    </source>
</evidence>
<dbReference type="PROSITE" id="PS51257">
    <property type="entry name" value="PROKAR_LIPOPROTEIN"/>
    <property type="match status" value="1"/>
</dbReference>
<dbReference type="PROSITE" id="PS50005">
    <property type="entry name" value="TPR"/>
    <property type="match status" value="1"/>
</dbReference>
<feature type="repeat" description="TPR" evidence="1">
    <location>
        <begin position="214"/>
        <end position="247"/>
    </location>
</feature>
<reference evidence="5" key="1">
    <citation type="submission" date="2017-01" db="EMBL/GenBank/DDBJ databases">
        <authorList>
            <person name="Varghese N."/>
            <person name="Submissions S."/>
        </authorList>
    </citation>
    <scope>NUCLEOTIDE SEQUENCE [LARGE SCALE GENOMIC DNA]</scope>
    <source>
        <strain evidence="5">LP100</strain>
    </source>
</reference>
<feature type="signal peptide" evidence="2">
    <location>
        <begin position="1"/>
        <end position="24"/>
    </location>
</feature>
<gene>
    <name evidence="4" type="ORF">SAMN05444128_3416</name>
</gene>
<dbReference type="InterPro" id="IPR011990">
    <property type="entry name" value="TPR-like_helical_dom_sf"/>
</dbReference>
<evidence type="ECO:0000256" key="2">
    <source>
        <dbReference type="SAM" id="SignalP"/>
    </source>
</evidence>
<dbReference type="EMBL" id="FTPP01000003">
    <property type="protein sequence ID" value="SIT94055.1"/>
    <property type="molecule type" value="Genomic_DNA"/>
</dbReference>
<dbReference type="STRING" id="1317125.SAMN05444128_3416"/>
<keyword evidence="2" id="KW-0732">Signal</keyword>
<evidence type="ECO:0000259" key="3">
    <source>
        <dbReference type="Pfam" id="PF14322"/>
    </source>
</evidence>
<name>A0A1R3XR10_9BACT</name>
<feature type="domain" description="SusD-like N-terminal" evidence="3">
    <location>
        <begin position="22"/>
        <end position="225"/>
    </location>
</feature>
<keyword evidence="1" id="KW-0802">TPR repeat</keyword>
<dbReference type="OrthoDB" id="1147023at2"/>
<dbReference type="InterPro" id="IPR033985">
    <property type="entry name" value="SusD-like_N"/>
</dbReference>
<dbReference type="InterPro" id="IPR019734">
    <property type="entry name" value="TPR_rpt"/>
</dbReference>
<dbReference type="Gene3D" id="1.25.40.390">
    <property type="match status" value="2"/>
</dbReference>